<accession>A0A671Y321</accession>
<dbReference type="InterPro" id="IPR004020">
    <property type="entry name" value="DAPIN"/>
</dbReference>
<dbReference type="Proteomes" id="UP000472265">
    <property type="component" value="Chromosome 17"/>
</dbReference>
<reference evidence="3" key="3">
    <citation type="submission" date="2025-09" db="UniProtKB">
        <authorList>
            <consortium name="Ensembl"/>
        </authorList>
    </citation>
    <scope>IDENTIFICATION</scope>
</reference>
<dbReference type="AlphaFoldDB" id="A0A671Y321"/>
<dbReference type="OMA" id="YESKEPR"/>
<feature type="domain" description="Pyrin" evidence="2">
    <location>
        <begin position="1"/>
        <end position="89"/>
    </location>
</feature>
<keyword evidence="4" id="KW-1185">Reference proteome</keyword>
<reference evidence="3" key="2">
    <citation type="submission" date="2025-08" db="UniProtKB">
        <authorList>
            <consortium name="Ensembl"/>
        </authorList>
    </citation>
    <scope>IDENTIFICATION</scope>
</reference>
<dbReference type="PROSITE" id="PS50824">
    <property type="entry name" value="DAPIN"/>
    <property type="match status" value="1"/>
</dbReference>
<gene>
    <name evidence="3" type="primary">LOC115567531</name>
</gene>
<dbReference type="Gene3D" id="1.10.533.10">
    <property type="entry name" value="Death Domain, Fas"/>
    <property type="match status" value="1"/>
</dbReference>
<dbReference type="InterPro" id="IPR011029">
    <property type="entry name" value="DEATH-like_dom_sf"/>
</dbReference>
<organism evidence="3 4">
    <name type="scientific">Sparus aurata</name>
    <name type="common">Gilthead sea bream</name>
    <dbReference type="NCBI Taxonomy" id="8175"/>
    <lineage>
        <taxon>Eukaryota</taxon>
        <taxon>Metazoa</taxon>
        <taxon>Chordata</taxon>
        <taxon>Craniata</taxon>
        <taxon>Vertebrata</taxon>
        <taxon>Euteleostomi</taxon>
        <taxon>Actinopterygii</taxon>
        <taxon>Neopterygii</taxon>
        <taxon>Teleostei</taxon>
        <taxon>Neoteleostei</taxon>
        <taxon>Acanthomorphata</taxon>
        <taxon>Eupercaria</taxon>
        <taxon>Spariformes</taxon>
        <taxon>Sparidae</taxon>
        <taxon>Sparus</taxon>
    </lineage>
</organism>
<feature type="compositionally biased region" description="Polar residues" evidence="1">
    <location>
        <begin position="102"/>
        <end position="113"/>
    </location>
</feature>
<evidence type="ECO:0000313" key="3">
    <source>
        <dbReference type="Ensembl" id="ENSSAUP00010057940.1"/>
    </source>
</evidence>
<reference evidence="3" key="1">
    <citation type="submission" date="2021-04" db="EMBL/GenBank/DDBJ databases">
        <authorList>
            <consortium name="Wellcome Sanger Institute Data Sharing"/>
        </authorList>
    </citation>
    <scope>NUCLEOTIDE SEQUENCE [LARGE SCALE GENOMIC DNA]</scope>
</reference>
<dbReference type="GeneTree" id="ENSGT01140000283325"/>
<evidence type="ECO:0000313" key="4">
    <source>
        <dbReference type="Proteomes" id="UP000472265"/>
    </source>
</evidence>
<dbReference type="InParanoid" id="A0A671Y321"/>
<proteinExistence type="predicted"/>
<feature type="region of interest" description="Disordered" evidence="1">
    <location>
        <begin position="88"/>
        <end position="114"/>
    </location>
</feature>
<dbReference type="SUPFAM" id="SSF47986">
    <property type="entry name" value="DEATH domain"/>
    <property type="match status" value="1"/>
</dbReference>
<sequence>MATTIKRAIRDELENLSKTDFDKFCDELLDRREEPRILRRSVENKSTVEITQHLVSTFTEPKALQVALDTLRGINCNEAAQTLESKTRIKDSVDNGDPALPKTSSGELETEPSQEAREIAAEQFPLQATGQGGPVKGPEEMKADAEARVRSEGGDPSKKRLVLSRFIIQFGQYKGQTFKWLLENDVGYTVYVVATHQDERKSNKDRSPLMVNKVLQKNCTRPGASA</sequence>
<evidence type="ECO:0000256" key="1">
    <source>
        <dbReference type="SAM" id="MobiDB-lite"/>
    </source>
</evidence>
<dbReference type="Pfam" id="PF02758">
    <property type="entry name" value="PYRIN"/>
    <property type="match status" value="1"/>
</dbReference>
<protein>
    <recommendedName>
        <fullName evidence="2">Pyrin domain-containing protein</fullName>
    </recommendedName>
</protein>
<evidence type="ECO:0000259" key="2">
    <source>
        <dbReference type="PROSITE" id="PS50824"/>
    </source>
</evidence>
<name>A0A671Y321_SPAAU</name>
<dbReference type="SMART" id="SM01289">
    <property type="entry name" value="PYRIN"/>
    <property type="match status" value="1"/>
</dbReference>
<dbReference type="Ensembl" id="ENSSAUT00010060828.1">
    <property type="protein sequence ID" value="ENSSAUP00010057940.1"/>
    <property type="gene ID" value="ENSSAUG00010023684.1"/>
</dbReference>